<evidence type="ECO:0000313" key="7">
    <source>
        <dbReference type="Proteomes" id="UP001321786"/>
    </source>
</evidence>
<feature type="domain" description="RsdA/BaiN/AoA(So)-like insert" evidence="5">
    <location>
        <begin position="186"/>
        <end position="339"/>
    </location>
</feature>
<dbReference type="Gene3D" id="2.40.30.10">
    <property type="entry name" value="Translation factors"/>
    <property type="match status" value="1"/>
</dbReference>
<proteinExistence type="predicted"/>
<dbReference type="InterPro" id="IPR036188">
    <property type="entry name" value="FAD/NAD-bd_sf"/>
</dbReference>
<evidence type="ECO:0000256" key="2">
    <source>
        <dbReference type="ARBA" id="ARBA00022630"/>
    </source>
</evidence>
<dbReference type="SUPFAM" id="SSF51905">
    <property type="entry name" value="FAD/NAD(P)-binding domain"/>
    <property type="match status" value="1"/>
</dbReference>
<sequence>MMYDVIIIGGGAAGVFLMNLLKHKNVLLIEKENKLAKKLLISGKMQCNYTHGGDIKEFYEKYGKKRSFVKKALYNFSNEKTIEYMRGLGLESIVRTDGKVFPKSLNSNDVLNALINNVNTSKIKLSENVFKIEKKKDSFIVETNKDRYISKSIVIATGGKSYALTGSSGDGYKFAKEFDIKVTNLKPALTPVYIDNFDLITYAGIAFKDINIELFCGDKLKNEINGSLLITHKGFSGPVILDNSRYFDSGDILKINFSKMTSEKFEKKIIKESNENGKKLLITFMRENIKSSRLCEYILDKAKIKKDIKLSEITKKVRKNIVKYSTKITYKIKNIGDYNIAMTTSGGVDLSEINSKTMQVKKINGLYFIGEVLDVDGDTGGYNIQWAFSSAKLCASNIE</sequence>
<accession>A0AAU9E5X9</accession>
<dbReference type="Gene3D" id="1.10.8.260">
    <property type="entry name" value="HI0933 insert domain-like"/>
    <property type="match status" value="1"/>
</dbReference>
<dbReference type="PANTHER" id="PTHR42887:SF2">
    <property type="entry name" value="OS12G0638800 PROTEIN"/>
    <property type="match status" value="1"/>
</dbReference>
<gene>
    <name evidence="6" type="ORF">HLPR_03580</name>
</gene>
<dbReference type="RefSeq" id="WP_338536377.1">
    <property type="nucleotide sequence ID" value="NZ_AP028654.1"/>
</dbReference>
<evidence type="ECO:0000256" key="3">
    <source>
        <dbReference type="ARBA" id="ARBA00022827"/>
    </source>
</evidence>
<dbReference type="InterPro" id="IPR057661">
    <property type="entry name" value="RsdA/BaiN/AoA(So)_Rossmann"/>
</dbReference>
<keyword evidence="2" id="KW-0285">Flavoprotein</keyword>
<dbReference type="AlphaFoldDB" id="A0AAU9E5X9"/>
<dbReference type="PANTHER" id="PTHR42887">
    <property type="entry name" value="OS12G0638800 PROTEIN"/>
    <property type="match status" value="1"/>
</dbReference>
<dbReference type="Gene3D" id="3.50.50.60">
    <property type="entry name" value="FAD/NAD(P)-binding domain"/>
    <property type="match status" value="1"/>
</dbReference>
<comment type="cofactor">
    <cofactor evidence="1">
        <name>FAD</name>
        <dbReference type="ChEBI" id="CHEBI:57692"/>
    </cofactor>
</comment>
<keyword evidence="3" id="KW-0274">FAD</keyword>
<keyword evidence="7" id="KW-1185">Reference proteome</keyword>
<evidence type="ECO:0000259" key="4">
    <source>
        <dbReference type="Pfam" id="PF03486"/>
    </source>
</evidence>
<dbReference type="EMBL" id="AP028654">
    <property type="protein sequence ID" value="BEP28027.1"/>
    <property type="molecule type" value="Genomic_DNA"/>
</dbReference>
<dbReference type="SUPFAM" id="SSF160996">
    <property type="entry name" value="HI0933 insert domain-like"/>
    <property type="match status" value="1"/>
</dbReference>
<dbReference type="Pfam" id="PF22780">
    <property type="entry name" value="HI0933_like_1st"/>
    <property type="match status" value="1"/>
</dbReference>
<dbReference type="InterPro" id="IPR055178">
    <property type="entry name" value="RsdA/BaiN/AoA(So)-like_dom"/>
</dbReference>
<dbReference type="KEGG" id="hprf:HLPR_03580"/>
<dbReference type="InterPro" id="IPR023166">
    <property type="entry name" value="BaiN-like_dom_sf"/>
</dbReference>
<evidence type="ECO:0000256" key="1">
    <source>
        <dbReference type="ARBA" id="ARBA00001974"/>
    </source>
</evidence>
<dbReference type="PRINTS" id="PR00368">
    <property type="entry name" value="FADPNR"/>
</dbReference>
<organism evidence="6 7">
    <name type="scientific">Helicovermis profundi</name>
    <dbReference type="NCBI Taxonomy" id="3065157"/>
    <lineage>
        <taxon>Bacteria</taxon>
        <taxon>Bacillati</taxon>
        <taxon>Bacillota</taxon>
        <taxon>Clostridia</taxon>
        <taxon>Helicovermis</taxon>
    </lineage>
</organism>
<feature type="domain" description="RsdA/BaiN/AoA(So)-like Rossmann fold-like" evidence="4">
    <location>
        <begin position="4"/>
        <end position="396"/>
    </location>
</feature>
<protein>
    <submittedName>
        <fullName evidence="6">NAD(P)/FAD-dependent oxidoreductase</fullName>
    </submittedName>
</protein>
<dbReference type="NCBIfam" id="TIGR00275">
    <property type="entry name" value="aminoacetone oxidase family FAD-binding enzyme"/>
    <property type="match status" value="1"/>
</dbReference>
<dbReference type="InterPro" id="IPR004792">
    <property type="entry name" value="BaiN-like"/>
</dbReference>
<evidence type="ECO:0000259" key="5">
    <source>
        <dbReference type="Pfam" id="PF22780"/>
    </source>
</evidence>
<reference evidence="6 7" key="1">
    <citation type="submission" date="2023-08" db="EMBL/GenBank/DDBJ databases">
        <title>Helicovermis profunda gen. nov., sp. nov., a novel mesophilic, fermentative bacterium within the Bacillota from a deep-sea hydrothermal vent chimney.</title>
        <authorList>
            <person name="Miyazaki U."/>
            <person name="Mizutani D."/>
            <person name="Hashimoto Y."/>
            <person name="Tame A."/>
            <person name="Sawayama S."/>
            <person name="Miyazaki J."/>
            <person name="Takai K."/>
            <person name="Nakagawa S."/>
        </authorList>
    </citation>
    <scope>NUCLEOTIDE SEQUENCE [LARGE SCALE GENOMIC DNA]</scope>
    <source>
        <strain evidence="6 7">S502</strain>
    </source>
</reference>
<name>A0AAU9E5X9_9FIRM</name>
<dbReference type="Proteomes" id="UP001321786">
    <property type="component" value="Chromosome"/>
</dbReference>
<evidence type="ECO:0000313" key="6">
    <source>
        <dbReference type="EMBL" id="BEP28027.1"/>
    </source>
</evidence>
<dbReference type="Pfam" id="PF03486">
    <property type="entry name" value="HI0933_like"/>
    <property type="match status" value="1"/>
</dbReference>